<sequence length="310" mass="34122">MKAIVIRNYGGRDQLQLEDIPAPSVEKDEVLVKIHATSVNPLDWKVREGMLKGRRDFQFPLILGWDFSGVVMDVGEEVSQHYQIGDAVFGMPDLTKNGTYAEYISVKADYLAPKPRNLSHVEAASIPLVGLTAWQSLVTHGNLQQGEKVLIHAGAGGVGSFAIQLAKHLGAYVATTVSERNKDFVSELGADEVIDYQKQNFAAQLADFDVVFDTVGGAALEKSCSVLKPGGRLITIAGSANASLEERYAIRIDPVEVEPNGQHMKEILTLLENRKIRPVVEQQYRLDEIRKAHEVSESRHLRGKIGIVVQ</sequence>
<dbReference type="SMART" id="SM00829">
    <property type="entry name" value="PKS_ER"/>
    <property type="match status" value="1"/>
</dbReference>
<dbReference type="EMBL" id="JAFHAP010000005">
    <property type="protein sequence ID" value="MBN2908821.1"/>
    <property type="molecule type" value="Genomic_DNA"/>
</dbReference>
<evidence type="ECO:0000313" key="3">
    <source>
        <dbReference type="EMBL" id="MBN2908821.1"/>
    </source>
</evidence>
<dbReference type="PROSITE" id="PS01162">
    <property type="entry name" value="QOR_ZETA_CRYSTAL"/>
    <property type="match status" value="1"/>
</dbReference>
<name>A0ABS2WH38_9BACL</name>
<dbReference type="InterPro" id="IPR013154">
    <property type="entry name" value="ADH-like_N"/>
</dbReference>
<proteinExistence type="predicted"/>
<evidence type="ECO:0000256" key="1">
    <source>
        <dbReference type="ARBA" id="ARBA00023002"/>
    </source>
</evidence>
<protein>
    <submittedName>
        <fullName evidence="3">NADP-dependent oxidoreductase</fullName>
    </submittedName>
</protein>
<dbReference type="InterPro" id="IPR036291">
    <property type="entry name" value="NAD(P)-bd_dom_sf"/>
</dbReference>
<dbReference type="Pfam" id="PF08240">
    <property type="entry name" value="ADH_N"/>
    <property type="match status" value="1"/>
</dbReference>
<dbReference type="InterPro" id="IPR002364">
    <property type="entry name" value="Quin_OxRdtase/zeta-crystal_CS"/>
</dbReference>
<gene>
    <name evidence="3" type="ORF">JQC72_04695</name>
</gene>
<dbReference type="CDD" id="cd05289">
    <property type="entry name" value="MDR_like_2"/>
    <property type="match status" value="1"/>
</dbReference>
<evidence type="ECO:0000259" key="2">
    <source>
        <dbReference type="SMART" id="SM00829"/>
    </source>
</evidence>
<organism evidence="3 4">
    <name type="scientific">Polycladomyces zharkentensis</name>
    <dbReference type="NCBI Taxonomy" id="2807616"/>
    <lineage>
        <taxon>Bacteria</taxon>
        <taxon>Bacillati</taxon>
        <taxon>Bacillota</taxon>
        <taxon>Bacilli</taxon>
        <taxon>Bacillales</taxon>
        <taxon>Thermoactinomycetaceae</taxon>
        <taxon>Polycladomyces</taxon>
    </lineage>
</organism>
<comment type="caution">
    <text evidence="3">The sequence shown here is derived from an EMBL/GenBank/DDBJ whole genome shotgun (WGS) entry which is preliminary data.</text>
</comment>
<feature type="domain" description="Enoyl reductase (ER)" evidence="2">
    <location>
        <begin position="10"/>
        <end position="307"/>
    </location>
</feature>
<keyword evidence="1" id="KW-0560">Oxidoreductase</keyword>
<dbReference type="Gene3D" id="3.40.50.720">
    <property type="entry name" value="NAD(P)-binding Rossmann-like Domain"/>
    <property type="match status" value="1"/>
</dbReference>
<evidence type="ECO:0000313" key="4">
    <source>
        <dbReference type="Proteomes" id="UP001177120"/>
    </source>
</evidence>
<accession>A0ABS2WH38</accession>
<dbReference type="Pfam" id="PF13602">
    <property type="entry name" value="ADH_zinc_N_2"/>
    <property type="match status" value="1"/>
</dbReference>
<dbReference type="InterPro" id="IPR050700">
    <property type="entry name" value="YIM1/Zinc_Alcohol_DH_Fams"/>
</dbReference>
<dbReference type="SUPFAM" id="SSF50129">
    <property type="entry name" value="GroES-like"/>
    <property type="match status" value="1"/>
</dbReference>
<reference evidence="3" key="1">
    <citation type="journal article" date="2024" name="Int. J. Syst. Evol. Microbiol.">
        <title>Polycladomyces zharkentensis sp. nov., a novel thermophilic cellulose- and starch-degrading member of the Bacillota from a geothermal aquifer in Kazakhstan.</title>
        <authorList>
            <person name="Mashzhan A."/>
            <person name="Kistaubayeva A."/>
            <person name="Javier-Lopez R."/>
            <person name="Bissenova U."/>
            <person name="Bissenbay A."/>
            <person name="Birkeland N.K."/>
        </authorList>
    </citation>
    <scope>NUCLEOTIDE SEQUENCE</scope>
    <source>
        <strain evidence="3">ZKZ2T</strain>
    </source>
</reference>
<dbReference type="SUPFAM" id="SSF51735">
    <property type="entry name" value="NAD(P)-binding Rossmann-fold domains"/>
    <property type="match status" value="1"/>
</dbReference>
<dbReference type="PANTHER" id="PTHR11695:SF294">
    <property type="entry name" value="RETICULON-4-INTERACTING PROTEIN 1, MITOCHONDRIAL"/>
    <property type="match status" value="1"/>
</dbReference>
<keyword evidence="4" id="KW-1185">Reference proteome</keyword>
<dbReference type="InterPro" id="IPR020843">
    <property type="entry name" value="ER"/>
</dbReference>
<dbReference type="Gene3D" id="3.90.180.10">
    <property type="entry name" value="Medium-chain alcohol dehydrogenases, catalytic domain"/>
    <property type="match status" value="1"/>
</dbReference>
<dbReference type="InterPro" id="IPR011032">
    <property type="entry name" value="GroES-like_sf"/>
</dbReference>
<dbReference type="Proteomes" id="UP001177120">
    <property type="component" value="Unassembled WGS sequence"/>
</dbReference>
<dbReference type="PANTHER" id="PTHR11695">
    <property type="entry name" value="ALCOHOL DEHYDROGENASE RELATED"/>
    <property type="match status" value="1"/>
</dbReference>